<reference evidence="2 3" key="1">
    <citation type="submission" date="2024-07" db="EMBL/GenBank/DDBJ databases">
        <title>Mealworm larvae gut microbial communities from Newark, Delaware, USA.</title>
        <authorList>
            <person name="Blenner M."/>
        </authorList>
    </citation>
    <scope>NUCLEOTIDE SEQUENCE [LARGE SCALE GENOMIC DNA]</scope>
    <source>
        <strain evidence="2 3">UD i117</strain>
    </source>
</reference>
<feature type="compositionally biased region" description="Low complexity" evidence="1">
    <location>
        <begin position="135"/>
        <end position="155"/>
    </location>
</feature>
<gene>
    <name evidence="2" type="ORF">ABH903_000562</name>
</gene>
<keyword evidence="2" id="KW-0687">Ribonucleoprotein</keyword>
<accession>A0ABV4EGB9</accession>
<comment type="caution">
    <text evidence="2">The sequence shown here is derived from an EMBL/GenBank/DDBJ whole genome shotgun (WGS) entry which is preliminary data.</text>
</comment>
<name>A0ABV4EGB9_BREEP</name>
<organism evidence="2 3">
    <name type="scientific">Brevibacterium epidermidis</name>
    <dbReference type="NCBI Taxonomy" id="1698"/>
    <lineage>
        <taxon>Bacteria</taxon>
        <taxon>Bacillati</taxon>
        <taxon>Actinomycetota</taxon>
        <taxon>Actinomycetes</taxon>
        <taxon>Micrococcales</taxon>
        <taxon>Brevibacteriaceae</taxon>
        <taxon>Brevibacterium</taxon>
    </lineage>
</organism>
<evidence type="ECO:0000256" key="1">
    <source>
        <dbReference type="SAM" id="MobiDB-lite"/>
    </source>
</evidence>
<dbReference type="GO" id="GO:0005840">
    <property type="term" value="C:ribosome"/>
    <property type="evidence" value="ECO:0007669"/>
    <property type="project" value="UniProtKB-KW"/>
</dbReference>
<dbReference type="EMBL" id="JBGBYS010000002">
    <property type="protein sequence ID" value="MEY9257552.1"/>
    <property type="molecule type" value="Genomic_DNA"/>
</dbReference>
<dbReference type="Gene3D" id="3.40.50.850">
    <property type="entry name" value="Isochorismatase-like"/>
    <property type="match status" value="1"/>
</dbReference>
<evidence type="ECO:0000313" key="3">
    <source>
        <dbReference type="Proteomes" id="UP001565435"/>
    </source>
</evidence>
<feature type="region of interest" description="Disordered" evidence="1">
    <location>
        <begin position="135"/>
        <end position="170"/>
    </location>
</feature>
<keyword evidence="2" id="KW-0689">Ribosomal protein</keyword>
<protein>
    <submittedName>
        <fullName evidence="2">Ribosomal protein L12E/L44/L45/RPP1/RPP2</fullName>
    </submittedName>
</protein>
<dbReference type="InterPro" id="IPR036380">
    <property type="entry name" value="Isochorismatase-like_sf"/>
</dbReference>
<keyword evidence="3" id="KW-1185">Reference proteome</keyword>
<evidence type="ECO:0000313" key="2">
    <source>
        <dbReference type="EMBL" id="MEY9257552.1"/>
    </source>
</evidence>
<dbReference type="SUPFAM" id="SSF52499">
    <property type="entry name" value="Isochorismatase-like hydrolases"/>
    <property type="match status" value="1"/>
</dbReference>
<dbReference type="Proteomes" id="UP001565435">
    <property type="component" value="Unassembled WGS sequence"/>
</dbReference>
<sequence length="227" mass="23230">MANQVVGAESCPLSAVSAEAGTRSWHDWSMDALLLIDTDDASYPSDDAMETLGDIVTRTRAVGGVLIFASTKADLVDTPDEELSIFVPDEEDLVLRSESPDVFEGVDDLAAGLHDLSVDRIIIAGADATVGVPSAGAGGAAADPTAADPAPTDPATQDDGDADDSASSANAPGAVYASAMAALVCNFDVIVLSDSTADPDGKLVTWSDAAERAGAMVKKTADTWLRM</sequence>
<proteinExistence type="predicted"/>